<evidence type="ECO:0000313" key="3">
    <source>
        <dbReference type="EMBL" id="PKZ29152.1"/>
    </source>
</evidence>
<dbReference type="InterPro" id="IPR008813">
    <property type="entry name" value="Plasmid_replication_RepL"/>
</dbReference>
<dbReference type="RefSeq" id="WP_018713558.1">
    <property type="nucleotide sequence ID" value="NZ_CAUPEY010000003.1"/>
</dbReference>
<reference evidence="3 5" key="1">
    <citation type="submission" date="2017-12" db="EMBL/GenBank/DDBJ databases">
        <title>Phylogenetic diversity of female urinary microbiome.</title>
        <authorList>
            <person name="Thomas-White K."/>
            <person name="Wolfe A.J."/>
        </authorList>
    </citation>
    <scope>NUCLEOTIDE SEQUENCE [LARGE SCALE GENOMIC DNA]</scope>
    <source>
        <strain evidence="3 5">UMB0112</strain>
    </source>
</reference>
<dbReference type="Proteomes" id="UP001075461">
    <property type="component" value="Unassembled WGS sequence"/>
</dbReference>
<name>A0A2I1N9V5_9BACT</name>
<dbReference type="GeneID" id="77174970"/>
<evidence type="ECO:0000313" key="4">
    <source>
        <dbReference type="EMBL" id="QKF83594.1"/>
    </source>
</evidence>
<dbReference type="EMBL" id="CP053832">
    <property type="protein sequence ID" value="QKF83594.1"/>
    <property type="molecule type" value="Genomic_DNA"/>
</dbReference>
<evidence type="ECO:0000313" key="2">
    <source>
        <dbReference type="EMBL" id="MCZ6160750.1"/>
    </source>
</evidence>
<evidence type="ECO:0000313" key="6">
    <source>
        <dbReference type="Proteomes" id="UP000509722"/>
    </source>
</evidence>
<dbReference type="Pfam" id="PF05732">
    <property type="entry name" value="RepL"/>
    <property type="match status" value="1"/>
</dbReference>
<sequence>MSNINSLEIYKKILGDKKVSVIEFLAKNHDKNGFITLSINEICTLTNTSKPTVIQTLKLLDEKFVLKKIKNGVYKLNL</sequence>
<gene>
    <name evidence="4" type="ORF">CURT_0060</name>
    <name evidence="3" type="ORF">CYJ41_04760</name>
    <name evidence="2" type="ORF">O6B92_00115</name>
</gene>
<organism evidence="3 5">
    <name type="scientific">Campylobacter ureolyticus</name>
    <dbReference type="NCBI Taxonomy" id="827"/>
    <lineage>
        <taxon>Bacteria</taxon>
        <taxon>Pseudomonadati</taxon>
        <taxon>Campylobacterota</taxon>
        <taxon>Epsilonproteobacteria</taxon>
        <taxon>Campylobacterales</taxon>
        <taxon>Campylobacteraceae</taxon>
        <taxon>Campylobacter</taxon>
    </lineage>
</organism>
<feature type="domain" description="Plasmid replication protein RepL" evidence="1">
    <location>
        <begin position="13"/>
        <end position="77"/>
    </location>
</feature>
<protein>
    <submittedName>
        <fullName evidence="3">ArsR family transcriptional regulator</fullName>
    </submittedName>
    <submittedName>
        <fullName evidence="2">Replication/maintenance protein RepL</fullName>
    </submittedName>
</protein>
<accession>A0A2I1N9V5</accession>
<dbReference type="EMBL" id="PKHU01000004">
    <property type="protein sequence ID" value="PKZ29152.1"/>
    <property type="molecule type" value="Genomic_DNA"/>
</dbReference>
<reference evidence="4 6" key="2">
    <citation type="submission" date="2020-05" db="EMBL/GenBank/DDBJ databases">
        <title>Complete genome sequencing of Campylobacter and Arcobacter type strains.</title>
        <authorList>
            <person name="Miller W.G."/>
            <person name="Yee E."/>
        </authorList>
    </citation>
    <scope>NUCLEOTIDE SEQUENCE [LARGE SCALE GENOMIC DNA]</scope>
    <source>
        <strain evidence="4 6">LMG 6451</strain>
    </source>
</reference>
<evidence type="ECO:0000313" key="5">
    <source>
        <dbReference type="Proteomes" id="UP000234639"/>
    </source>
</evidence>
<dbReference type="Proteomes" id="UP000234639">
    <property type="component" value="Unassembled WGS sequence"/>
</dbReference>
<dbReference type="OrthoDB" id="5358181at2"/>
<evidence type="ECO:0000259" key="1">
    <source>
        <dbReference type="Pfam" id="PF05732"/>
    </source>
</evidence>
<reference evidence="2" key="3">
    <citation type="submission" date="2022-12" db="EMBL/GenBank/DDBJ databases">
        <title>Species Delineation and Comparative Genomics within the Campylobacter ureolyticus Complex.</title>
        <authorList>
            <person name="Maki J."/>
            <person name="Howard M."/>
            <person name="Connelly S."/>
            <person name="Hardy D.J."/>
            <person name="Cameron A."/>
        </authorList>
    </citation>
    <scope>NUCLEOTIDE SEQUENCE</scope>
    <source>
        <strain evidence="2">URMC_786</strain>
    </source>
</reference>
<dbReference type="GO" id="GO:0006276">
    <property type="term" value="P:plasmid maintenance"/>
    <property type="evidence" value="ECO:0007669"/>
    <property type="project" value="InterPro"/>
</dbReference>
<dbReference type="EMBL" id="JAPXGP010000001">
    <property type="protein sequence ID" value="MCZ6160750.1"/>
    <property type="molecule type" value="Genomic_DNA"/>
</dbReference>
<dbReference type="Proteomes" id="UP000509722">
    <property type="component" value="Chromosome"/>
</dbReference>
<dbReference type="AlphaFoldDB" id="A0A2I1N9V5"/>
<proteinExistence type="predicted"/>
<dbReference type="GO" id="GO:0006260">
    <property type="term" value="P:DNA replication"/>
    <property type="evidence" value="ECO:0007669"/>
    <property type="project" value="InterPro"/>
</dbReference>